<reference evidence="2" key="2">
    <citation type="submission" date="2025-08" db="UniProtKB">
        <authorList>
            <consortium name="Ensembl"/>
        </authorList>
    </citation>
    <scope>IDENTIFICATION</scope>
</reference>
<dbReference type="InterPro" id="IPR004172">
    <property type="entry name" value="L27_dom"/>
</dbReference>
<dbReference type="Pfam" id="PF09058">
    <property type="entry name" value="L27_1"/>
    <property type="match status" value="1"/>
</dbReference>
<reference evidence="2" key="3">
    <citation type="submission" date="2025-09" db="UniProtKB">
        <authorList>
            <consortium name="Ensembl"/>
        </authorList>
    </citation>
    <scope>IDENTIFICATION</scope>
</reference>
<proteinExistence type="predicted"/>
<accession>A0A8C4S6U1</accession>
<evidence type="ECO:0000313" key="3">
    <source>
        <dbReference type="Proteomes" id="UP000694620"/>
    </source>
</evidence>
<dbReference type="InterPro" id="IPR015143">
    <property type="entry name" value="L27_1"/>
</dbReference>
<dbReference type="InterPro" id="IPR036892">
    <property type="entry name" value="L27_dom_sf"/>
</dbReference>
<reference evidence="2" key="1">
    <citation type="submission" date="2021-06" db="EMBL/GenBank/DDBJ databases">
        <authorList>
            <consortium name="Wellcome Sanger Institute Data Sharing"/>
        </authorList>
    </citation>
    <scope>NUCLEOTIDE SEQUENCE [LARGE SCALE GENOMIC DNA]</scope>
</reference>
<keyword evidence="3" id="KW-1185">Reference proteome</keyword>
<sequence length="69" mass="8101">SPIMKRVRMKTYTQKALQLMEECQTLAEDPGFKDKAEKLLNIFQSDLFQALLDIQTERQTLDFIYTVCI</sequence>
<dbReference type="Gene3D" id="1.10.287.470">
    <property type="entry name" value="Helix hairpin bin"/>
    <property type="match status" value="1"/>
</dbReference>
<dbReference type="SUPFAM" id="SSF101288">
    <property type="entry name" value="L27 domain"/>
    <property type="match status" value="1"/>
</dbReference>
<evidence type="ECO:0000259" key="1">
    <source>
        <dbReference type="PROSITE" id="PS51022"/>
    </source>
</evidence>
<dbReference type="Proteomes" id="UP000694620">
    <property type="component" value="Chromosome 3"/>
</dbReference>
<dbReference type="PROSITE" id="PS51022">
    <property type="entry name" value="L27"/>
    <property type="match status" value="1"/>
</dbReference>
<name>A0A8C4S6U1_ERPCA</name>
<dbReference type="GeneTree" id="ENSGT00900000142261"/>
<protein>
    <submittedName>
        <fullName evidence="2">Discs, large homolog 4b (Drosophila)</fullName>
    </submittedName>
</protein>
<feature type="domain" description="L27" evidence="1">
    <location>
        <begin position="9"/>
        <end position="66"/>
    </location>
</feature>
<dbReference type="Ensembl" id="ENSECRT00000013253.1">
    <property type="protein sequence ID" value="ENSECRP00000013023.1"/>
    <property type="gene ID" value="ENSECRG00000008706.1"/>
</dbReference>
<organism evidence="2 3">
    <name type="scientific">Erpetoichthys calabaricus</name>
    <name type="common">Rope fish</name>
    <name type="synonym">Calamoichthys calabaricus</name>
    <dbReference type="NCBI Taxonomy" id="27687"/>
    <lineage>
        <taxon>Eukaryota</taxon>
        <taxon>Metazoa</taxon>
        <taxon>Chordata</taxon>
        <taxon>Craniata</taxon>
        <taxon>Vertebrata</taxon>
        <taxon>Euteleostomi</taxon>
        <taxon>Actinopterygii</taxon>
        <taxon>Polypteriformes</taxon>
        <taxon>Polypteridae</taxon>
        <taxon>Erpetoichthys</taxon>
    </lineage>
</organism>
<evidence type="ECO:0000313" key="2">
    <source>
        <dbReference type="Ensembl" id="ENSECRP00000013023.1"/>
    </source>
</evidence>
<dbReference type="AlphaFoldDB" id="A0A8C4S6U1"/>